<feature type="signal peptide" evidence="1">
    <location>
        <begin position="1"/>
        <end position="20"/>
    </location>
</feature>
<comment type="caution">
    <text evidence="2">The sequence shown here is derived from an EMBL/GenBank/DDBJ whole genome shotgun (WGS) entry which is preliminary data.</text>
</comment>
<evidence type="ECO:0000313" key="3">
    <source>
        <dbReference type="Proteomes" id="UP001295740"/>
    </source>
</evidence>
<feature type="chain" id="PRO_5042549599" evidence="1">
    <location>
        <begin position="21"/>
        <end position="130"/>
    </location>
</feature>
<name>A0AAI8VK62_9PEZI</name>
<proteinExistence type="predicted"/>
<evidence type="ECO:0000313" key="2">
    <source>
        <dbReference type="EMBL" id="CAJ2505920.1"/>
    </source>
</evidence>
<organism evidence="2 3">
    <name type="scientific">Anthostomella pinea</name>
    <dbReference type="NCBI Taxonomy" id="933095"/>
    <lineage>
        <taxon>Eukaryota</taxon>
        <taxon>Fungi</taxon>
        <taxon>Dikarya</taxon>
        <taxon>Ascomycota</taxon>
        <taxon>Pezizomycotina</taxon>
        <taxon>Sordariomycetes</taxon>
        <taxon>Xylariomycetidae</taxon>
        <taxon>Xylariales</taxon>
        <taxon>Xylariaceae</taxon>
        <taxon>Anthostomella</taxon>
    </lineage>
</organism>
<reference evidence="2" key="1">
    <citation type="submission" date="2023-10" db="EMBL/GenBank/DDBJ databases">
        <authorList>
            <person name="Hackl T."/>
        </authorList>
    </citation>
    <scope>NUCLEOTIDE SEQUENCE</scope>
</reference>
<keyword evidence="3" id="KW-1185">Reference proteome</keyword>
<dbReference type="AlphaFoldDB" id="A0AAI8VK62"/>
<keyword evidence="1" id="KW-0732">Signal</keyword>
<accession>A0AAI8VK62</accession>
<dbReference type="EMBL" id="CAUWAG010000008">
    <property type="protein sequence ID" value="CAJ2505920.1"/>
    <property type="molecule type" value="Genomic_DNA"/>
</dbReference>
<evidence type="ECO:0000256" key="1">
    <source>
        <dbReference type="SAM" id="SignalP"/>
    </source>
</evidence>
<dbReference type="Proteomes" id="UP001295740">
    <property type="component" value="Unassembled WGS sequence"/>
</dbReference>
<protein>
    <submittedName>
        <fullName evidence="2">Uu.00g000500.m01.CDS01</fullName>
    </submittedName>
</protein>
<gene>
    <name evidence="2" type="ORF">KHLLAP_LOCUS6388</name>
</gene>
<sequence>MRFSAIPAILAVLAASGASAVPGPAAIIGSLARSPGGTSVVTEDGRIQSRDENGNVVDEARVPGEELAMFKRGEYETKMVADCAIVQCYDAEKKEAYHVKCFEAGCWGQCTVVNEETGVWGCNYLESLGD</sequence>